<comment type="caution">
    <text evidence="2">The sequence shown here is derived from an EMBL/GenBank/DDBJ whole genome shotgun (WGS) entry which is preliminary data.</text>
</comment>
<evidence type="ECO:0000313" key="2">
    <source>
        <dbReference type="EMBL" id="PZG22807.1"/>
    </source>
</evidence>
<name>A0A2W2FLT5_9ACTN</name>
<reference evidence="2 3" key="1">
    <citation type="submission" date="2018-01" db="EMBL/GenBank/DDBJ databases">
        <title>Draft genome sequence of Nonomuraea sp. KC333.</title>
        <authorList>
            <person name="Sahin N."/>
            <person name="Saygin H."/>
            <person name="Ay H."/>
        </authorList>
    </citation>
    <scope>NUCLEOTIDE SEQUENCE [LARGE SCALE GENOMIC DNA]</scope>
    <source>
        <strain evidence="2 3">KC333</strain>
    </source>
</reference>
<dbReference type="Proteomes" id="UP000249304">
    <property type="component" value="Unassembled WGS sequence"/>
</dbReference>
<accession>A0A2W2FLT5</accession>
<gene>
    <name evidence="2" type="ORF">C1J01_02920</name>
</gene>
<evidence type="ECO:0000313" key="3">
    <source>
        <dbReference type="Proteomes" id="UP000249304"/>
    </source>
</evidence>
<dbReference type="InterPro" id="IPR001932">
    <property type="entry name" value="PPM-type_phosphatase-like_dom"/>
</dbReference>
<evidence type="ECO:0000259" key="1">
    <source>
        <dbReference type="Pfam" id="PF13672"/>
    </source>
</evidence>
<dbReference type="Gene3D" id="3.60.40.10">
    <property type="entry name" value="PPM-type phosphatase domain"/>
    <property type="match status" value="1"/>
</dbReference>
<proteinExistence type="predicted"/>
<protein>
    <recommendedName>
        <fullName evidence="1">PPM-type phosphatase domain-containing protein</fullName>
    </recommendedName>
</protein>
<dbReference type="RefSeq" id="WP_111175665.1">
    <property type="nucleotide sequence ID" value="NZ_POUD01000006.1"/>
</dbReference>
<dbReference type="EMBL" id="POUD01000006">
    <property type="protein sequence ID" value="PZG22807.1"/>
    <property type="molecule type" value="Genomic_DNA"/>
</dbReference>
<organism evidence="2 3">
    <name type="scientific">Nonomuraea aridisoli</name>
    <dbReference type="NCBI Taxonomy" id="2070368"/>
    <lineage>
        <taxon>Bacteria</taxon>
        <taxon>Bacillati</taxon>
        <taxon>Actinomycetota</taxon>
        <taxon>Actinomycetes</taxon>
        <taxon>Streptosporangiales</taxon>
        <taxon>Streptosporangiaceae</taxon>
        <taxon>Nonomuraea</taxon>
    </lineage>
</organism>
<dbReference type="AlphaFoldDB" id="A0A2W2FLT5"/>
<sequence length="279" mass="28678">MFTEITYATRPGSGRPNEDLVVAGPSWIVVLDGATAAGGVDSGCVHDVAWLVGRLGGELAAALSGGDGGSPAAILEAAVERTARAHAGTCDLGNPDSPSATVAMVRAREGRVEYLVLGDSPVVLALADGGVRVVADDRLERLPGGRPYSVELVRRMRNAPGGFWVAAARPEAAREAVTGEVDAGALRAVGVFTDGVSRLVDWYGWSWASVLALLAERGPAAVIGAVRELETVRGPVWGKPHDDATAAWGRLGAPRRGGVGHGQRSGLIGHAADTLIDST</sequence>
<dbReference type="SUPFAM" id="SSF81606">
    <property type="entry name" value="PP2C-like"/>
    <property type="match status" value="1"/>
</dbReference>
<dbReference type="InterPro" id="IPR036457">
    <property type="entry name" value="PPM-type-like_dom_sf"/>
</dbReference>
<dbReference type="OrthoDB" id="3190646at2"/>
<keyword evidence="3" id="KW-1185">Reference proteome</keyword>
<dbReference type="Pfam" id="PF13672">
    <property type="entry name" value="PP2C_2"/>
    <property type="match status" value="1"/>
</dbReference>
<feature type="domain" description="PPM-type phosphatase" evidence="1">
    <location>
        <begin position="14"/>
        <end position="216"/>
    </location>
</feature>